<dbReference type="PROSITE" id="PS50940">
    <property type="entry name" value="CHIT_BIND_II"/>
    <property type="match status" value="1"/>
</dbReference>
<organism evidence="3 4">
    <name type="scientific">Drosophila suzukii</name>
    <name type="common">Spotted-wing drosophila fruit fly</name>
    <dbReference type="NCBI Taxonomy" id="28584"/>
    <lineage>
        <taxon>Eukaryota</taxon>
        <taxon>Metazoa</taxon>
        <taxon>Ecdysozoa</taxon>
        <taxon>Arthropoda</taxon>
        <taxon>Hexapoda</taxon>
        <taxon>Insecta</taxon>
        <taxon>Pterygota</taxon>
        <taxon>Neoptera</taxon>
        <taxon>Endopterygota</taxon>
        <taxon>Diptera</taxon>
        <taxon>Brachycera</taxon>
        <taxon>Muscomorpha</taxon>
        <taxon>Ephydroidea</taxon>
        <taxon>Drosophilidae</taxon>
        <taxon>Drosophila</taxon>
        <taxon>Sophophora</taxon>
    </lineage>
</organism>
<feature type="chain" id="PRO_5046611996" evidence="1">
    <location>
        <begin position="22"/>
        <end position="170"/>
    </location>
</feature>
<feature type="domain" description="Chitin-binding type-2" evidence="2">
    <location>
        <begin position="111"/>
        <end position="167"/>
    </location>
</feature>
<evidence type="ECO:0000256" key="1">
    <source>
        <dbReference type="SAM" id="SignalP"/>
    </source>
</evidence>
<dbReference type="Gene3D" id="2.170.140.10">
    <property type="entry name" value="Chitin binding domain"/>
    <property type="match status" value="1"/>
</dbReference>
<dbReference type="Pfam" id="PF01607">
    <property type="entry name" value="CBM_14"/>
    <property type="match status" value="2"/>
</dbReference>
<reference evidence="4" key="1">
    <citation type="submission" date="2025-08" db="UniProtKB">
        <authorList>
            <consortium name="RefSeq"/>
        </authorList>
    </citation>
    <scope>IDENTIFICATION</scope>
</reference>
<dbReference type="RefSeq" id="XP_016933010.2">
    <property type="nucleotide sequence ID" value="XM_017077521.4"/>
</dbReference>
<sequence length="170" mass="18476">MKLALIFLGGLLILGNYPSFGQYFPCSPTDAICVCSGHQVDDVVPDCDDCSGYIVCGYGSYEKLKCPLGQIYSIDLNACVTGQCPRSDGTCVSISTVTPVTPPPPGPCANDVICSFHGQIIAHPEHCRLFYTCVENCAALGFCELGKWFDREKYVCDYPQNVHNCPSNKE</sequence>
<dbReference type="GO" id="GO:0005576">
    <property type="term" value="C:extracellular region"/>
    <property type="evidence" value="ECO:0007669"/>
    <property type="project" value="InterPro"/>
</dbReference>
<dbReference type="SUPFAM" id="SSF57625">
    <property type="entry name" value="Invertebrate chitin-binding proteins"/>
    <property type="match status" value="2"/>
</dbReference>
<keyword evidence="1" id="KW-0732">Signal</keyword>
<evidence type="ECO:0000259" key="2">
    <source>
        <dbReference type="PROSITE" id="PS50940"/>
    </source>
</evidence>
<gene>
    <name evidence="4" type="primary">LOC108012226</name>
</gene>
<protein>
    <submittedName>
        <fullName evidence="4">Probable endochitinase</fullName>
    </submittedName>
</protein>
<proteinExistence type="predicted"/>
<dbReference type="GO" id="GO:0008061">
    <property type="term" value="F:chitin binding"/>
    <property type="evidence" value="ECO:0007669"/>
    <property type="project" value="UniProtKB-KW"/>
</dbReference>
<dbReference type="GeneID" id="108012226"/>
<evidence type="ECO:0000313" key="4">
    <source>
        <dbReference type="RefSeq" id="XP_016933010.2"/>
    </source>
</evidence>
<dbReference type="AlphaFoldDB" id="A0AB39ZFH8"/>
<name>A0AB39ZFH8_DROSZ</name>
<evidence type="ECO:0000313" key="3">
    <source>
        <dbReference type="Proteomes" id="UP001652628"/>
    </source>
</evidence>
<feature type="signal peptide" evidence="1">
    <location>
        <begin position="1"/>
        <end position="21"/>
    </location>
</feature>
<dbReference type="SMART" id="SM00494">
    <property type="entry name" value="ChtBD2"/>
    <property type="match status" value="2"/>
</dbReference>
<dbReference type="InterPro" id="IPR036508">
    <property type="entry name" value="Chitin-bd_dom_sf"/>
</dbReference>
<accession>A0AB39ZFH8</accession>
<dbReference type="InterPro" id="IPR002557">
    <property type="entry name" value="Chitin-bd_dom"/>
</dbReference>
<dbReference type="Proteomes" id="UP001652628">
    <property type="component" value="Chromosome 3"/>
</dbReference>
<keyword evidence="3" id="KW-1185">Reference proteome</keyword>